<accession>A0A4U1C7J0</accession>
<dbReference type="AlphaFoldDB" id="A0A4U1C7J0"/>
<sequence length="97" mass="11356">MALDVFYTPKAKETFVLVYNFIAEKFSIKIANQFLSKAEKTIHLISQQPFMYKSSSIDENVRIATFTKHTALFYQVKPKSINLLFFFDNRQEPLIIV</sequence>
<dbReference type="RefSeq" id="WP_136877511.1">
    <property type="nucleotide sequence ID" value="NZ_SWBO01000007.1"/>
</dbReference>
<keyword evidence="2" id="KW-1185">Reference proteome</keyword>
<reference evidence="1 2" key="1">
    <citation type="submission" date="2019-04" db="EMBL/GenBank/DDBJ databases">
        <title>Pedobacter sp. AR-2-6 sp. nov., isolated from Arctic soil.</title>
        <authorList>
            <person name="Dahal R.H."/>
            <person name="Kim D.-U."/>
        </authorList>
    </citation>
    <scope>NUCLEOTIDE SEQUENCE [LARGE SCALE GENOMIC DNA]</scope>
    <source>
        <strain evidence="1 2">AR-2-6</strain>
    </source>
</reference>
<gene>
    <name evidence="1" type="ORF">FA045_12970</name>
</gene>
<comment type="caution">
    <text evidence="1">The sequence shown here is derived from an EMBL/GenBank/DDBJ whole genome shotgun (WGS) entry which is preliminary data.</text>
</comment>
<name>A0A4U1C7J0_9SPHI</name>
<dbReference type="EMBL" id="SWBO01000007">
    <property type="protein sequence ID" value="TKB99391.1"/>
    <property type="molecule type" value="Genomic_DNA"/>
</dbReference>
<protein>
    <submittedName>
        <fullName evidence="1">Type II toxin-antitoxin system RelE/ParE family toxin</fullName>
    </submittedName>
</protein>
<dbReference type="Proteomes" id="UP000310477">
    <property type="component" value="Unassembled WGS sequence"/>
</dbReference>
<proteinExistence type="predicted"/>
<dbReference type="OrthoDB" id="1098070at2"/>
<evidence type="ECO:0000313" key="1">
    <source>
        <dbReference type="EMBL" id="TKB99391.1"/>
    </source>
</evidence>
<dbReference type="InterPro" id="IPR035093">
    <property type="entry name" value="RelE/ParE_toxin_dom_sf"/>
</dbReference>
<dbReference type="Gene3D" id="3.30.2310.20">
    <property type="entry name" value="RelE-like"/>
    <property type="match status" value="1"/>
</dbReference>
<evidence type="ECO:0000313" key="2">
    <source>
        <dbReference type="Proteomes" id="UP000310477"/>
    </source>
</evidence>
<organism evidence="1 2">
    <name type="scientific">Pedobacter cryotolerans</name>
    <dbReference type="NCBI Taxonomy" id="2571270"/>
    <lineage>
        <taxon>Bacteria</taxon>
        <taxon>Pseudomonadati</taxon>
        <taxon>Bacteroidota</taxon>
        <taxon>Sphingobacteriia</taxon>
        <taxon>Sphingobacteriales</taxon>
        <taxon>Sphingobacteriaceae</taxon>
        <taxon>Pedobacter</taxon>
    </lineage>
</organism>